<dbReference type="GO" id="GO:0008270">
    <property type="term" value="F:zinc ion binding"/>
    <property type="evidence" value="ECO:0007669"/>
    <property type="project" value="UniProtKB-KW"/>
</dbReference>
<evidence type="ECO:0000256" key="6">
    <source>
        <dbReference type="PROSITE-ProRule" id="PRU00175"/>
    </source>
</evidence>
<evidence type="ECO:0000313" key="9">
    <source>
        <dbReference type="EMBL" id="KAJ4839531.1"/>
    </source>
</evidence>
<evidence type="ECO:0000259" key="8">
    <source>
        <dbReference type="PROSITE" id="PS50089"/>
    </source>
</evidence>
<proteinExistence type="predicted"/>
<evidence type="ECO:0000256" key="7">
    <source>
        <dbReference type="SAM" id="MobiDB-lite"/>
    </source>
</evidence>
<evidence type="ECO:0000256" key="2">
    <source>
        <dbReference type="ARBA" id="ARBA00012483"/>
    </source>
</evidence>
<dbReference type="PANTHER" id="PTHR15710:SF217">
    <property type="entry name" value="E3 UBIQUITIN-PROTEIN LIGASE RDUF2"/>
    <property type="match status" value="1"/>
</dbReference>
<dbReference type="GO" id="GO:0005737">
    <property type="term" value="C:cytoplasm"/>
    <property type="evidence" value="ECO:0007669"/>
    <property type="project" value="TreeGrafter"/>
</dbReference>
<comment type="caution">
    <text evidence="9">The sequence shown here is derived from an EMBL/GenBank/DDBJ whole genome shotgun (WGS) entry which is preliminary data.</text>
</comment>
<keyword evidence="4 6" id="KW-0863">Zinc-finger</keyword>
<dbReference type="PROSITE" id="PS50089">
    <property type="entry name" value="ZF_RING_2"/>
    <property type="match status" value="1"/>
</dbReference>
<dbReference type="SMART" id="SM00184">
    <property type="entry name" value="RING"/>
    <property type="match status" value="1"/>
</dbReference>
<name>A0A9Q0FXQ6_9ROSI</name>
<dbReference type="InterPro" id="IPR001841">
    <property type="entry name" value="Znf_RING"/>
</dbReference>
<comment type="catalytic activity">
    <reaction evidence="1">
        <text>S-ubiquitinyl-[E2 ubiquitin-conjugating enzyme]-L-cysteine + [acceptor protein]-L-lysine = [E2 ubiquitin-conjugating enzyme]-L-cysteine + N(6)-ubiquitinyl-[acceptor protein]-L-lysine.</text>
        <dbReference type="EC" id="2.3.2.27"/>
    </reaction>
</comment>
<sequence>MALSLSSGSNINSSSDIHVFAEPSSPNSNLNNASSPSTNSDEFVIHAFFGHHIQSESPILSDESTDPGGDVLLDSRSKEVKYRRQDLISGDNSSSALSREIISEIMMGIGFPLENMFWGDLSVKGDDHRHVELTGVEDLTVKILEVKDRMDREGNYEPMLLTIERTVVLPDNEYRELLQAKSQVDSIKRSLKMLVDMETLGDIQPRIWDATFEVVRTSVIPWIFWGGIWDNIAESTLGRFRKEFLMFELRNALEEMAEAVTTMESAREEMSRPKPAASSAIEALPKYTVSCSNDDDSRMCVICMEELTIGSQFTMMPCSHEFHGPCIEQWLLESHVCPLCRFELPTAEQDN</sequence>
<feature type="domain" description="RING-type" evidence="8">
    <location>
        <begin position="300"/>
        <end position="341"/>
    </location>
</feature>
<evidence type="ECO:0000256" key="1">
    <source>
        <dbReference type="ARBA" id="ARBA00000900"/>
    </source>
</evidence>
<reference evidence="9" key="1">
    <citation type="submission" date="2022-02" db="EMBL/GenBank/DDBJ databases">
        <authorList>
            <person name="Henning P.M."/>
            <person name="McCubbin A.G."/>
            <person name="Shore J.S."/>
        </authorList>
    </citation>
    <scope>NUCLEOTIDE SEQUENCE</scope>
    <source>
        <strain evidence="9">F60SS</strain>
        <tissue evidence="9">Leaves</tissue>
    </source>
</reference>
<evidence type="ECO:0000313" key="10">
    <source>
        <dbReference type="Proteomes" id="UP001141552"/>
    </source>
</evidence>
<dbReference type="CDD" id="cd16454">
    <property type="entry name" value="RING-H2_PA-TM-RING"/>
    <property type="match status" value="1"/>
</dbReference>
<dbReference type="OrthoDB" id="1916372at2759"/>
<dbReference type="SUPFAM" id="SSF57850">
    <property type="entry name" value="RING/U-box"/>
    <property type="match status" value="1"/>
</dbReference>
<reference evidence="9" key="2">
    <citation type="journal article" date="2023" name="Plants (Basel)">
        <title>Annotation of the Turnera subulata (Passifloraceae) Draft Genome Reveals the S-Locus Evolved after the Divergence of Turneroideae from Passifloroideae in a Stepwise Manner.</title>
        <authorList>
            <person name="Henning P.M."/>
            <person name="Roalson E.H."/>
            <person name="Mir W."/>
            <person name="McCubbin A.G."/>
            <person name="Shore J.S."/>
        </authorList>
    </citation>
    <scope>NUCLEOTIDE SEQUENCE</scope>
    <source>
        <strain evidence="9">F60SS</strain>
    </source>
</reference>
<feature type="compositionally biased region" description="Low complexity" evidence="7">
    <location>
        <begin position="23"/>
        <end position="37"/>
    </location>
</feature>
<keyword evidence="3" id="KW-0479">Metal-binding</keyword>
<gene>
    <name evidence="9" type="ORF">Tsubulata_037056</name>
</gene>
<dbReference type="Gene3D" id="3.30.40.10">
    <property type="entry name" value="Zinc/RING finger domain, C3HC4 (zinc finger)"/>
    <property type="match status" value="1"/>
</dbReference>
<dbReference type="AlphaFoldDB" id="A0A9Q0FXQ6"/>
<keyword evidence="5" id="KW-0862">Zinc</keyword>
<feature type="region of interest" description="Disordered" evidence="7">
    <location>
        <begin position="17"/>
        <end position="37"/>
    </location>
</feature>
<evidence type="ECO:0000256" key="3">
    <source>
        <dbReference type="ARBA" id="ARBA00022723"/>
    </source>
</evidence>
<dbReference type="PANTHER" id="PTHR15710">
    <property type="entry name" value="E3 UBIQUITIN-PROTEIN LIGASE PRAJA"/>
    <property type="match status" value="1"/>
</dbReference>
<evidence type="ECO:0000256" key="4">
    <source>
        <dbReference type="ARBA" id="ARBA00022771"/>
    </source>
</evidence>
<accession>A0A9Q0FXQ6</accession>
<dbReference type="InterPro" id="IPR013083">
    <property type="entry name" value="Znf_RING/FYVE/PHD"/>
</dbReference>
<dbReference type="GO" id="GO:0061630">
    <property type="term" value="F:ubiquitin protein ligase activity"/>
    <property type="evidence" value="ECO:0007669"/>
    <property type="project" value="UniProtKB-EC"/>
</dbReference>
<dbReference type="GO" id="GO:0016567">
    <property type="term" value="P:protein ubiquitination"/>
    <property type="evidence" value="ECO:0007669"/>
    <property type="project" value="TreeGrafter"/>
</dbReference>
<keyword evidence="10" id="KW-1185">Reference proteome</keyword>
<evidence type="ECO:0000256" key="5">
    <source>
        <dbReference type="ARBA" id="ARBA00022833"/>
    </source>
</evidence>
<protein>
    <recommendedName>
        <fullName evidence="2">RING-type E3 ubiquitin transferase</fullName>
        <ecNumber evidence="2">2.3.2.27</ecNumber>
    </recommendedName>
</protein>
<dbReference type="EC" id="2.3.2.27" evidence="2"/>
<dbReference type="Proteomes" id="UP001141552">
    <property type="component" value="Unassembled WGS sequence"/>
</dbReference>
<dbReference type="Pfam" id="PF13639">
    <property type="entry name" value="zf-RING_2"/>
    <property type="match status" value="1"/>
</dbReference>
<dbReference type="EMBL" id="JAKUCV010003290">
    <property type="protein sequence ID" value="KAJ4839531.1"/>
    <property type="molecule type" value="Genomic_DNA"/>
</dbReference>
<organism evidence="9 10">
    <name type="scientific">Turnera subulata</name>
    <dbReference type="NCBI Taxonomy" id="218843"/>
    <lineage>
        <taxon>Eukaryota</taxon>
        <taxon>Viridiplantae</taxon>
        <taxon>Streptophyta</taxon>
        <taxon>Embryophyta</taxon>
        <taxon>Tracheophyta</taxon>
        <taxon>Spermatophyta</taxon>
        <taxon>Magnoliopsida</taxon>
        <taxon>eudicotyledons</taxon>
        <taxon>Gunneridae</taxon>
        <taxon>Pentapetalae</taxon>
        <taxon>rosids</taxon>
        <taxon>fabids</taxon>
        <taxon>Malpighiales</taxon>
        <taxon>Passifloraceae</taxon>
        <taxon>Turnera</taxon>
    </lineage>
</organism>